<sequence>MRSRITKLLAAVAALGLTLGLGACEGRIPEPQAAPADVDQIPDLTEEQESKIRASILETLDQATQNMSGDGLSARVTGPMLDVRNSAITVGKATGGLDKTNTIPSDMMQTVIPVDSGWPRTVYTITTTTEDQQSQRLLVFTQDSPRQNYKLWGVARLFAGAQLPRFTVPEIGTQMGLPNDTGLVATPQEAVERYADVLQNGANSEFADQFADDSLRQTIASVAQTVQEGMERNNGTQTQTFTVVPDAIKIMRSSDGGDLVVAQINSEWTRAAGDGRESLPASDEEQALFGDGTATSTMKVTYVNIVALYVPPEDSGEPITAVGAERKPIKVEAI</sequence>
<feature type="signal peptide" evidence="1">
    <location>
        <begin position="1"/>
        <end position="23"/>
    </location>
</feature>
<feature type="chain" id="PRO_5039573532" description="DUF8094 domain-containing protein" evidence="1">
    <location>
        <begin position="24"/>
        <end position="334"/>
    </location>
</feature>
<accession>A0A087ARJ6</accession>
<feature type="domain" description="DUF8094" evidence="2">
    <location>
        <begin position="58"/>
        <end position="317"/>
    </location>
</feature>
<dbReference type="Pfam" id="PF26366">
    <property type="entry name" value="DUF8094"/>
    <property type="match status" value="1"/>
</dbReference>
<evidence type="ECO:0000313" key="4">
    <source>
        <dbReference type="Proteomes" id="UP000029046"/>
    </source>
</evidence>
<dbReference type="InterPro" id="IPR058407">
    <property type="entry name" value="DUF8094"/>
</dbReference>
<comment type="caution">
    <text evidence="3">The sequence shown here is derived from an EMBL/GenBank/DDBJ whole genome shotgun (WGS) entry which is preliminary data.</text>
</comment>
<dbReference type="PROSITE" id="PS51257">
    <property type="entry name" value="PROKAR_LIPOPROTEIN"/>
    <property type="match status" value="1"/>
</dbReference>
<evidence type="ECO:0000259" key="2">
    <source>
        <dbReference type="Pfam" id="PF26366"/>
    </source>
</evidence>
<dbReference type="EMBL" id="JGYX01000002">
    <property type="protein sequence ID" value="KFI61396.1"/>
    <property type="molecule type" value="Genomic_DNA"/>
</dbReference>
<keyword evidence="4" id="KW-1185">Reference proteome</keyword>
<dbReference type="OrthoDB" id="3266092at2"/>
<organism evidence="3 4">
    <name type="scientific">Bifidobacterium pullorum subsp. gallinarum</name>
    <dbReference type="NCBI Taxonomy" id="78344"/>
    <lineage>
        <taxon>Bacteria</taxon>
        <taxon>Bacillati</taxon>
        <taxon>Actinomycetota</taxon>
        <taxon>Actinomycetes</taxon>
        <taxon>Bifidobacteriales</taxon>
        <taxon>Bifidobacteriaceae</taxon>
        <taxon>Bifidobacterium</taxon>
    </lineage>
</organism>
<evidence type="ECO:0000256" key="1">
    <source>
        <dbReference type="SAM" id="SignalP"/>
    </source>
</evidence>
<dbReference type="Proteomes" id="UP000029046">
    <property type="component" value="Unassembled WGS sequence"/>
</dbReference>
<reference evidence="3 4" key="1">
    <citation type="submission" date="2014-03" db="EMBL/GenBank/DDBJ databases">
        <title>Genomics of Bifidobacteria.</title>
        <authorList>
            <person name="Ventura M."/>
            <person name="Milani C."/>
            <person name="Lugli G.A."/>
        </authorList>
    </citation>
    <scope>NUCLEOTIDE SEQUENCE [LARGE SCALE GENOMIC DNA]</scope>
    <source>
        <strain evidence="3 4">LMG 11586</strain>
    </source>
</reference>
<proteinExistence type="predicted"/>
<protein>
    <recommendedName>
        <fullName evidence="2">DUF8094 domain-containing protein</fullName>
    </recommendedName>
</protein>
<name>A0A087ARJ6_9BIFI</name>
<dbReference type="eggNOG" id="ENOG502ZCCY">
    <property type="taxonomic scope" value="Bacteria"/>
</dbReference>
<keyword evidence="1" id="KW-0732">Signal</keyword>
<dbReference type="RefSeq" id="WP_033507221.1">
    <property type="nucleotide sequence ID" value="NZ_JGYX01000002.1"/>
</dbReference>
<evidence type="ECO:0000313" key="3">
    <source>
        <dbReference type="EMBL" id="KFI61396.1"/>
    </source>
</evidence>
<dbReference type="AlphaFoldDB" id="A0A087ARJ6"/>
<gene>
    <name evidence="3" type="ORF">BIGA_0846</name>
</gene>